<evidence type="ECO:0000256" key="1">
    <source>
        <dbReference type="SAM" id="MobiDB-lite"/>
    </source>
</evidence>
<feature type="compositionally biased region" description="Low complexity" evidence="1">
    <location>
        <begin position="69"/>
        <end position="88"/>
    </location>
</feature>
<feature type="region of interest" description="Disordered" evidence="1">
    <location>
        <begin position="59"/>
        <end position="91"/>
    </location>
</feature>
<name>A0A2K1JBQ5_PHYPA</name>
<gene>
    <name evidence="3" type="ORF">PHYPA_019238</name>
</gene>
<reference evidence="3 5" key="2">
    <citation type="journal article" date="2018" name="Plant J.">
        <title>The Physcomitrella patens chromosome-scale assembly reveals moss genome structure and evolution.</title>
        <authorList>
            <person name="Lang D."/>
            <person name="Ullrich K.K."/>
            <person name="Murat F."/>
            <person name="Fuchs J."/>
            <person name="Jenkins J."/>
            <person name="Haas F.B."/>
            <person name="Piednoel M."/>
            <person name="Gundlach H."/>
            <person name="Van Bel M."/>
            <person name="Meyberg R."/>
            <person name="Vives C."/>
            <person name="Morata J."/>
            <person name="Symeonidi A."/>
            <person name="Hiss M."/>
            <person name="Muchero W."/>
            <person name="Kamisugi Y."/>
            <person name="Saleh O."/>
            <person name="Blanc G."/>
            <person name="Decker E.L."/>
            <person name="van Gessel N."/>
            <person name="Grimwood J."/>
            <person name="Hayes R.D."/>
            <person name="Graham S.W."/>
            <person name="Gunter L.E."/>
            <person name="McDaniel S.F."/>
            <person name="Hoernstein S.N.W."/>
            <person name="Larsson A."/>
            <person name="Li F.W."/>
            <person name="Perroud P.F."/>
            <person name="Phillips J."/>
            <person name="Ranjan P."/>
            <person name="Rokshar D.S."/>
            <person name="Rothfels C.J."/>
            <person name="Schneider L."/>
            <person name="Shu S."/>
            <person name="Stevenson D.W."/>
            <person name="Thummler F."/>
            <person name="Tillich M."/>
            <person name="Villarreal Aguilar J.C."/>
            <person name="Widiez T."/>
            <person name="Wong G.K."/>
            <person name="Wymore A."/>
            <person name="Zhang Y."/>
            <person name="Zimmer A.D."/>
            <person name="Quatrano R.S."/>
            <person name="Mayer K.F.X."/>
            <person name="Goodstein D."/>
            <person name="Casacuberta J.M."/>
            <person name="Vandepoele K."/>
            <person name="Reski R."/>
            <person name="Cuming A.C."/>
            <person name="Tuskan G.A."/>
            <person name="Maumus F."/>
            <person name="Salse J."/>
            <person name="Schmutz J."/>
            <person name="Rensing S.A."/>
        </authorList>
    </citation>
    <scope>NUCLEOTIDE SEQUENCE [LARGE SCALE GENOMIC DNA]</scope>
    <source>
        <strain evidence="4 5">cv. Gransden 2004</strain>
    </source>
</reference>
<protein>
    <recommendedName>
        <fullName evidence="2">GAG-pre-integrase domain-containing protein</fullName>
    </recommendedName>
</protein>
<evidence type="ECO:0000313" key="4">
    <source>
        <dbReference type="EnsemblPlants" id="Pp3c15_3250V3.1"/>
    </source>
</evidence>
<dbReference type="EMBL" id="ABEU02000015">
    <property type="protein sequence ID" value="PNR38960.1"/>
    <property type="molecule type" value="Genomic_DNA"/>
</dbReference>
<reference evidence="4" key="3">
    <citation type="submission" date="2020-12" db="UniProtKB">
        <authorList>
            <consortium name="EnsemblPlants"/>
        </authorList>
    </citation>
    <scope>IDENTIFICATION</scope>
</reference>
<dbReference type="AlphaFoldDB" id="A0A2K1JBQ5"/>
<dbReference type="EnsemblPlants" id="Pp3c15_3250V3.1">
    <property type="protein sequence ID" value="Pp3c15_3250V3.1"/>
    <property type="gene ID" value="Pp3c15_3250"/>
</dbReference>
<dbReference type="InterPro" id="IPR025724">
    <property type="entry name" value="GAG-pre-integrase_dom"/>
</dbReference>
<evidence type="ECO:0000313" key="5">
    <source>
        <dbReference type="Proteomes" id="UP000006727"/>
    </source>
</evidence>
<dbReference type="Pfam" id="PF13976">
    <property type="entry name" value="gag_pre-integrs"/>
    <property type="match status" value="1"/>
</dbReference>
<dbReference type="Gramene" id="Pp3c15_3250V3.1">
    <property type="protein sequence ID" value="Pp3c15_3250V3.1"/>
    <property type="gene ID" value="Pp3c15_3250"/>
</dbReference>
<reference evidence="3 5" key="1">
    <citation type="journal article" date="2008" name="Science">
        <title>The Physcomitrella genome reveals evolutionary insights into the conquest of land by plants.</title>
        <authorList>
            <person name="Rensing S."/>
            <person name="Lang D."/>
            <person name="Zimmer A."/>
            <person name="Terry A."/>
            <person name="Salamov A."/>
            <person name="Shapiro H."/>
            <person name="Nishiyama T."/>
            <person name="Perroud P.-F."/>
            <person name="Lindquist E."/>
            <person name="Kamisugi Y."/>
            <person name="Tanahashi T."/>
            <person name="Sakakibara K."/>
            <person name="Fujita T."/>
            <person name="Oishi K."/>
            <person name="Shin-I T."/>
            <person name="Kuroki Y."/>
            <person name="Toyoda A."/>
            <person name="Suzuki Y."/>
            <person name="Hashimoto A."/>
            <person name="Yamaguchi K."/>
            <person name="Sugano A."/>
            <person name="Kohara Y."/>
            <person name="Fujiyama A."/>
            <person name="Anterola A."/>
            <person name="Aoki S."/>
            <person name="Ashton N."/>
            <person name="Barbazuk W.B."/>
            <person name="Barker E."/>
            <person name="Bennetzen J."/>
            <person name="Bezanilla M."/>
            <person name="Blankenship R."/>
            <person name="Cho S.H."/>
            <person name="Dutcher S."/>
            <person name="Estelle M."/>
            <person name="Fawcett J.A."/>
            <person name="Gundlach H."/>
            <person name="Hanada K."/>
            <person name="Heyl A."/>
            <person name="Hicks K.A."/>
            <person name="Hugh J."/>
            <person name="Lohr M."/>
            <person name="Mayer K."/>
            <person name="Melkozernov A."/>
            <person name="Murata T."/>
            <person name="Nelson D."/>
            <person name="Pils B."/>
            <person name="Prigge M."/>
            <person name="Reiss B."/>
            <person name="Renner T."/>
            <person name="Rombauts S."/>
            <person name="Rushton P."/>
            <person name="Sanderfoot A."/>
            <person name="Schween G."/>
            <person name="Shiu S.-H."/>
            <person name="Stueber K."/>
            <person name="Theodoulou F.L."/>
            <person name="Tu H."/>
            <person name="Van de Peer Y."/>
            <person name="Verrier P.J."/>
            <person name="Waters E."/>
            <person name="Wood A."/>
            <person name="Yang L."/>
            <person name="Cove D."/>
            <person name="Cuming A."/>
            <person name="Hasebe M."/>
            <person name="Lucas S."/>
            <person name="Mishler D.B."/>
            <person name="Reski R."/>
            <person name="Grigoriev I."/>
            <person name="Quatrano R.S."/>
            <person name="Boore J.L."/>
        </authorList>
    </citation>
    <scope>NUCLEOTIDE SEQUENCE [LARGE SCALE GENOMIC DNA]</scope>
    <source>
        <strain evidence="4 5">cv. Gransden 2004</strain>
    </source>
</reference>
<dbReference type="InParanoid" id="A0A2K1JBQ5"/>
<dbReference type="PaxDb" id="3218-PP1S124_145V6.1"/>
<sequence length="387" mass="42314">MLLQTKGFSKLEESNGVFLENFINYEEVELLLDAILVIPGPFHALAVGIHVPRMAVPGSGPSHPPLSPSPASAAAARHGSSSRSSRSHTFNSLEINESGATACHWKLRHYNQSTSQQLRPHDCCGRRVTQHIWQVCITRKANSQIILGKEYRMATQGLYRLDAHSIIQPEVYTSEQMHQIDQSILWHRRLGHLNFHSLHELSISGAVSGLPKLAEVSTVYDICQLGKQARKKFHHSTSISTTPLQFVHSDLVPPPRKGGNICGGILPCPQFRTFVVEHVVVVMNSADIVGVGTAGSNSPNAGGKIDTRQVGSVVNRQGYNARTPIQGSSAILQAWEVCMGTTGSTREGFSKHVSLPKRIWLFAQLPTILKEVLASSLNQNEGALLNL</sequence>
<proteinExistence type="predicted"/>
<dbReference type="STRING" id="3218.A0A2K1JBQ5"/>
<feature type="domain" description="GAG-pre-integrase" evidence="2">
    <location>
        <begin position="157"/>
        <end position="228"/>
    </location>
</feature>
<keyword evidence="5" id="KW-1185">Reference proteome</keyword>
<dbReference type="Proteomes" id="UP000006727">
    <property type="component" value="Chromosome 15"/>
</dbReference>
<evidence type="ECO:0000313" key="3">
    <source>
        <dbReference type="EMBL" id="PNR38960.1"/>
    </source>
</evidence>
<accession>A0A2K1JBQ5</accession>
<organism evidence="3">
    <name type="scientific">Physcomitrium patens</name>
    <name type="common">Spreading-leaved earth moss</name>
    <name type="synonym">Physcomitrella patens</name>
    <dbReference type="NCBI Taxonomy" id="3218"/>
    <lineage>
        <taxon>Eukaryota</taxon>
        <taxon>Viridiplantae</taxon>
        <taxon>Streptophyta</taxon>
        <taxon>Embryophyta</taxon>
        <taxon>Bryophyta</taxon>
        <taxon>Bryophytina</taxon>
        <taxon>Bryopsida</taxon>
        <taxon>Funariidae</taxon>
        <taxon>Funariales</taxon>
        <taxon>Funariaceae</taxon>
        <taxon>Physcomitrium</taxon>
    </lineage>
</organism>
<evidence type="ECO:0000259" key="2">
    <source>
        <dbReference type="Pfam" id="PF13976"/>
    </source>
</evidence>